<dbReference type="PANTHER" id="PTHR47936">
    <property type="entry name" value="PPR_LONG DOMAIN-CONTAINING PROTEIN"/>
    <property type="match status" value="1"/>
</dbReference>
<reference evidence="4 5" key="1">
    <citation type="submission" date="2024-02" db="EMBL/GenBank/DDBJ databases">
        <authorList>
            <person name="Vignale AGUSTIN F."/>
            <person name="Sosa J E."/>
            <person name="Modenutti C."/>
        </authorList>
    </citation>
    <scope>NUCLEOTIDE SEQUENCE [LARGE SCALE GENOMIC DNA]</scope>
</reference>
<dbReference type="PROSITE" id="PS51375">
    <property type="entry name" value="PPR"/>
    <property type="match status" value="2"/>
</dbReference>
<dbReference type="Pfam" id="PF13041">
    <property type="entry name" value="PPR_2"/>
    <property type="match status" value="1"/>
</dbReference>
<feature type="repeat" description="PPR" evidence="3">
    <location>
        <begin position="44"/>
        <end position="78"/>
    </location>
</feature>
<accession>A0ABC8R8K2</accession>
<keyword evidence="2" id="KW-0677">Repeat</keyword>
<comment type="caution">
    <text evidence="4">The sequence shown here is derived from an EMBL/GenBank/DDBJ whole genome shotgun (WGS) entry which is preliminary data.</text>
</comment>
<evidence type="ECO:0000313" key="4">
    <source>
        <dbReference type="EMBL" id="CAK9140492.1"/>
    </source>
</evidence>
<dbReference type="PANTHER" id="PTHR47936:SF8">
    <property type="entry name" value="PENTATRICOPEPTIDE REPEAT-CONTAINING PROTEIN"/>
    <property type="match status" value="1"/>
</dbReference>
<dbReference type="EMBL" id="CAUOFW020001049">
    <property type="protein sequence ID" value="CAK9140492.1"/>
    <property type="molecule type" value="Genomic_DNA"/>
</dbReference>
<protein>
    <recommendedName>
        <fullName evidence="6">Pentatricopeptide repeat-containing protein</fullName>
    </recommendedName>
</protein>
<feature type="repeat" description="PPR" evidence="3">
    <location>
        <begin position="9"/>
        <end position="43"/>
    </location>
</feature>
<evidence type="ECO:0000256" key="3">
    <source>
        <dbReference type="PROSITE-ProRule" id="PRU00708"/>
    </source>
</evidence>
<comment type="similarity">
    <text evidence="1">Belongs to the PPR family. P subfamily.</text>
</comment>
<evidence type="ECO:0000256" key="2">
    <source>
        <dbReference type="ARBA" id="ARBA00022737"/>
    </source>
</evidence>
<dbReference type="Gene3D" id="1.25.40.10">
    <property type="entry name" value="Tetratricopeptide repeat domain"/>
    <property type="match status" value="1"/>
</dbReference>
<dbReference type="AlphaFoldDB" id="A0ABC8R8K2"/>
<dbReference type="InterPro" id="IPR002885">
    <property type="entry name" value="PPR_rpt"/>
</dbReference>
<keyword evidence="5" id="KW-1185">Reference proteome</keyword>
<sequence>MASQRLKPDVATYGSFIYGLCKEGKISVAVQVRDQMLENGITPSVDIYNTILEAMFKRGKFWDIISVLKDMARDGCEPDSVSLDILHRAATKGWMKGFPKAAKCLGFVISGSCQKEARHKEIPC</sequence>
<evidence type="ECO:0000313" key="5">
    <source>
        <dbReference type="Proteomes" id="UP001642360"/>
    </source>
</evidence>
<name>A0ABC8R8K2_9AQUA</name>
<dbReference type="InterPro" id="IPR011990">
    <property type="entry name" value="TPR-like_helical_dom_sf"/>
</dbReference>
<proteinExistence type="inferred from homology"/>
<dbReference type="Proteomes" id="UP001642360">
    <property type="component" value="Unassembled WGS sequence"/>
</dbReference>
<evidence type="ECO:0008006" key="6">
    <source>
        <dbReference type="Google" id="ProtNLM"/>
    </source>
</evidence>
<gene>
    <name evidence="4" type="ORF">ILEXP_LOCUS7943</name>
</gene>
<dbReference type="NCBIfam" id="TIGR00756">
    <property type="entry name" value="PPR"/>
    <property type="match status" value="2"/>
</dbReference>
<organism evidence="4 5">
    <name type="scientific">Ilex paraguariensis</name>
    <name type="common">yerba mate</name>
    <dbReference type="NCBI Taxonomy" id="185542"/>
    <lineage>
        <taxon>Eukaryota</taxon>
        <taxon>Viridiplantae</taxon>
        <taxon>Streptophyta</taxon>
        <taxon>Embryophyta</taxon>
        <taxon>Tracheophyta</taxon>
        <taxon>Spermatophyta</taxon>
        <taxon>Magnoliopsida</taxon>
        <taxon>eudicotyledons</taxon>
        <taxon>Gunneridae</taxon>
        <taxon>Pentapetalae</taxon>
        <taxon>asterids</taxon>
        <taxon>campanulids</taxon>
        <taxon>Aquifoliales</taxon>
        <taxon>Aquifoliaceae</taxon>
        <taxon>Ilex</taxon>
    </lineage>
</organism>
<evidence type="ECO:0000256" key="1">
    <source>
        <dbReference type="ARBA" id="ARBA00007626"/>
    </source>
</evidence>
<dbReference type="Pfam" id="PF12854">
    <property type="entry name" value="PPR_1"/>
    <property type="match status" value="1"/>
</dbReference>